<evidence type="ECO:0000313" key="2">
    <source>
        <dbReference type="Proteomes" id="UP000266177"/>
    </source>
</evidence>
<accession>A0A3A3GP58</accession>
<dbReference type="Proteomes" id="UP000266177">
    <property type="component" value="Unassembled WGS sequence"/>
</dbReference>
<evidence type="ECO:0000313" key="1">
    <source>
        <dbReference type="EMBL" id="RJG26898.1"/>
    </source>
</evidence>
<sequence>MFWSRPLLWLFRRNEEGRWRPSFLTGQHGLKVAVLLCYLAVASLLLSQAGTENTRATWLWETKWMAEAPADIVSFAQAQRINLIYLQIDEEQEAESYRRFIRMAREAGIQVHALEGKPEWAKPDRREEGVGFIRWVRDYNAAVPEEERFSGVHFDVEPYLLPGWKEEQARIVKEWTDSMDRWIREAREAGLFIAADVPFWLDKIPAPEEDASMSVWVQERFDAITIMAYRNHVNAIYDVAAADLSIGERLNRPVLVGVELGQTDEGESVSFHGQSNHYFDYHLRALEQQGGRHPSFAGVAIHHLRAWYDKVYGAE</sequence>
<dbReference type="SUPFAM" id="SSF51445">
    <property type="entry name" value="(Trans)glycosidases"/>
    <property type="match status" value="1"/>
</dbReference>
<comment type="caution">
    <text evidence="1">The sequence shown here is derived from an EMBL/GenBank/DDBJ whole genome shotgun (WGS) entry which is preliminary data.</text>
</comment>
<dbReference type="OrthoDB" id="7054537at2"/>
<reference evidence="1 2" key="1">
    <citation type="submission" date="2018-09" db="EMBL/GenBank/DDBJ databases">
        <title>Paenibacillus SK2017-BO5.</title>
        <authorList>
            <person name="Piskunova J.V."/>
            <person name="Dubiley S.A."/>
            <person name="Severinov K.V."/>
        </authorList>
    </citation>
    <scope>NUCLEOTIDE SEQUENCE [LARGE SCALE GENOMIC DNA]</scope>
    <source>
        <strain evidence="1 2">BO5</strain>
    </source>
</reference>
<name>A0A3A3GP58_PANTH</name>
<gene>
    <name evidence="1" type="ORF">DQX05_02435</name>
</gene>
<keyword evidence="1" id="KW-0378">Hydrolase</keyword>
<dbReference type="AlphaFoldDB" id="A0A3A3GP58"/>
<organism evidence="1 2">
    <name type="scientific">Paenibacillus thiaminolyticus</name>
    <name type="common">Bacillus thiaminolyticus</name>
    <dbReference type="NCBI Taxonomy" id="49283"/>
    <lineage>
        <taxon>Bacteria</taxon>
        <taxon>Bacillati</taxon>
        <taxon>Bacillota</taxon>
        <taxon>Bacilli</taxon>
        <taxon>Bacillales</taxon>
        <taxon>Paenibacillaceae</taxon>
        <taxon>Paenibacillus</taxon>
    </lineage>
</organism>
<protein>
    <submittedName>
        <fullName evidence="1">SGNH/GDSL hydrolase family protein</fullName>
    </submittedName>
</protein>
<dbReference type="GO" id="GO:0016787">
    <property type="term" value="F:hydrolase activity"/>
    <property type="evidence" value="ECO:0007669"/>
    <property type="project" value="UniProtKB-KW"/>
</dbReference>
<proteinExistence type="predicted"/>
<dbReference type="InterPro" id="IPR017853">
    <property type="entry name" value="GH"/>
</dbReference>
<dbReference type="RefSeq" id="WP_119790544.1">
    <property type="nucleotide sequence ID" value="NZ_QYZD01000001.1"/>
</dbReference>
<dbReference type="EMBL" id="QYZD01000001">
    <property type="protein sequence ID" value="RJG26898.1"/>
    <property type="molecule type" value="Genomic_DNA"/>
</dbReference>